<name>A0A087D316_BIFRU</name>
<evidence type="ECO:0000313" key="2">
    <source>
        <dbReference type="Proteomes" id="UP000029078"/>
    </source>
</evidence>
<comment type="caution">
    <text evidence="1">The sequence shown here is derived from an EMBL/GenBank/DDBJ whole genome shotgun (WGS) entry which is preliminary data.</text>
</comment>
<organism evidence="1 2">
    <name type="scientific">Bifidobacterium ruminantium</name>
    <dbReference type="NCBI Taxonomy" id="78346"/>
    <lineage>
        <taxon>Bacteria</taxon>
        <taxon>Bacillati</taxon>
        <taxon>Actinomycetota</taxon>
        <taxon>Actinomycetes</taxon>
        <taxon>Bifidobacteriales</taxon>
        <taxon>Bifidobacteriaceae</taxon>
        <taxon>Bifidobacterium</taxon>
    </lineage>
</organism>
<dbReference type="STRING" id="78346.BRUM_1136"/>
<dbReference type="EMBL" id="JGZL01000007">
    <property type="protein sequence ID" value="KFI89916.1"/>
    <property type="molecule type" value="Genomic_DNA"/>
</dbReference>
<dbReference type="Proteomes" id="UP000029078">
    <property type="component" value="Unassembled WGS sequence"/>
</dbReference>
<reference evidence="1 2" key="1">
    <citation type="submission" date="2014-03" db="EMBL/GenBank/DDBJ databases">
        <title>Genomics of Bifidobacteria.</title>
        <authorList>
            <person name="Ventura M."/>
            <person name="Milani C."/>
            <person name="Lugli G.A."/>
        </authorList>
    </citation>
    <scope>NUCLEOTIDE SEQUENCE [LARGE SCALE GENOMIC DNA]</scope>
    <source>
        <strain evidence="1 2">LMG 21811</strain>
    </source>
</reference>
<accession>A0A087D316</accession>
<dbReference type="eggNOG" id="ENOG5031V3U">
    <property type="taxonomic scope" value="Bacteria"/>
</dbReference>
<protein>
    <submittedName>
        <fullName evidence="1">Uncharacterized protein</fullName>
    </submittedName>
</protein>
<dbReference type="RefSeq" id="WP_026646041.1">
    <property type="nucleotide sequence ID" value="NZ_JGZL01000007.1"/>
</dbReference>
<sequence length="61" mass="7324">MNNEALNLNQLVRDMGPNELRAYAKLGQKQHDEANRELERRWRSYDDMLPKDDFVSFIDKK</sequence>
<gene>
    <name evidence="1" type="ORF">BRUM_1136</name>
</gene>
<dbReference type="AlphaFoldDB" id="A0A087D316"/>
<keyword evidence="2" id="KW-1185">Reference proteome</keyword>
<evidence type="ECO:0000313" key="1">
    <source>
        <dbReference type="EMBL" id="KFI89916.1"/>
    </source>
</evidence>
<proteinExistence type="predicted"/>